<name>A0A3E0DQN6_9BACT</name>
<dbReference type="Proteomes" id="UP000256405">
    <property type="component" value="Unassembled WGS sequence"/>
</dbReference>
<accession>A0A3E0DQN6</accession>
<dbReference type="EMBL" id="QUNF01000013">
    <property type="protein sequence ID" value="REG85437.1"/>
    <property type="molecule type" value="Genomic_DNA"/>
</dbReference>
<sequence length="83" mass="9345">MISQEKKLGKVKYGLGLSRMKTPFGFACNYSGDAIIYFATTSYFPEKNMATSWATDGNYGKLDDVSQSKEAFQQVFEKVFGKF</sequence>
<comment type="caution">
    <text evidence="1">The sequence shown here is derived from an EMBL/GenBank/DDBJ whole genome shotgun (WGS) entry which is preliminary data.</text>
</comment>
<evidence type="ECO:0000313" key="2">
    <source>
        <dbReference type="Proteomes" id="UP000256405"/>
    </source>
</evidence>
<keyword evidence="2" id="KW-1185">Reference proteome</keyword>
<protein>
    <recommendedName>
        <fullName evidence="3">Beta-lactamase</fullName>
    </recommendedName>
</protein>
<dbReference type="AlphaFoldDB" id="A0A3E0DQN6"/>
<evidence type="ECO:0008006" key="3">
    <source>
        <dbReference type="Google" id="ProtNLM"/>
    </source>
</evidence>
<proteinExistence type="predicted"/>
<gene>
    <name evidence="1" type="ORF">C8N25_113127</name>
</gene>
<reference evidence="1 2" key="1">
    <citation type="submission" date="2018-08" db="EMBL/GenBank/DDBJ databases">
        <title>Genomic Encyclopedia of Archaeal and Bacterial Type Strains, Phase II (KMG-II): from individual species to whole genera.</title>
        <authorList>
            <person name="Goeker M."/>
        </authorList>
    </citation>
    <scope>NUCLEOTIDE SEQUENCE [LARGE SCALE GENOMIC DNA]</scope>
    <source>
        <strain evidence="1 2">DSM 15986</strain>
    </source>
</reference>
<evidence type="ECO:0000313" key="1">
    <source>
        <dbReference type="EMBL" id="REG85437.1"/>
    </source>
</evidence>
<organism evidence="1 2">
    <name type="scientific">Algoriphagus antarcticus</name>
    <dbReference type="NCBI Taxonomy" id="238540"/>
    <lineage>
        <taxon>Bacteria</taxon>
        <taxon>Pseudomonadati</taxon>
        <taxon>Bacteroidota</taxon>
        <taxon>Cytophagia</taxon>
        <taxon>Cytophagales</taxon>
        <taxon>Cyclobacteriaceae</taxon>
        <taxon>Algoriphagus</taxon>
    </lineage>
</organism>